<keyword evidence="3" id="KW-1185">Reference proteome</keyword>
<dbReference type="InterPro" id="IPR045599">
    <property type="entry name" value="DUF6456"/>
</dbReference>
<organism evidence="2 3">
    <name type="scientific">Roseovarius gaetbuli</name>
    <dbReference type="NCBI Taxonomy" id="1356575"/>
    <lineage>
        <taxon>Bacteria</taxon>
        <taxon>Pseudomonadati</taxon>
        <taxon>Pseudomonadota</taxon>
        <taxon>Alphaproteobacteria</taxon>
        <taxon>Rhodobacterales</taxon>
        <taxon>Roseobacteraceae</taxon>
        <taxon>Roseovarius</taxon>
    </lineage>
</organism>
<dbReference type="RefSeq" id="WP_085825190.1">
    <property type="nucleotide sequence ID" value="NZ_FWFJ01000001.1"/>
</dbReference>
<dbReference type="OrthoDB" id="7476630at2"/>
<protein>
    <recommendedName>
        <fullName evidence="1">DUF6456 domain-containing protein</fullName>
    </recommendedName>
</protein>
<gene>
    <name evidence="2" type="ORF">ROG8370_00169</name>
</gene>
<dbReference type="EMBL" id="FWFJ01000001">
    <property type="protein sequence ID" value="SLN10504.1"/>
    <property type="molecule type" value="Genomic_DNA"/>
</dbReference>
<evidence type="ECO:0000313" key="2">
    <source>
        <dbReference type="EMBL" id="SLN10504.1"/>
    </source>
</evidence>
<sequence length="371" mass="40418">MREGCAPKPRLQQVPTWVPEAALHYLAHTETGTPISALARRAGRHASTVLRQIRMFETRRDDLLVDEALRRLGQQVLHLKAAGSPAKEAKMTSHIRDLPEDDTALSEARLKSEARRVLRRLCEAGAVLAVSVGMDKAVVVRDTGTGQPSRTAVVDREVAEAMALKHWITCESPGRIARYHVTAAGRTALGTMLAEAENQASGFGEAKGDPEIDEAHDGAGQASKRMRYGLSETPLIALARRRDKDGSPFLSDDLVRAGERLREDFELSHMAPRTTQNWDRFLTFVDDQGGGPTPSGYGADAARARVASALRDLGPGLGDVVLRCCCYLEGLERAEKRMGWSARSGKIVLRIALQRLKRHYASLGDAGGMIG</sequence>
<reference evidence="3" key="1">
    <citation type="submission" date="2017-03" db="EMBL/GenBank/DDBJ databases">
        <authorList>
            <person name="Rodrigo-Torres L."/>
            <person name="Arahal R.D."/>
            <person name="Lucena T."/>
        </authorList>
    </citation>
    <scope>NUCLEOTIDE SEQUENCE [LARGE SCALE GENOMIC DNA]</scope>
    <source>
        <strain evidence="3">CECT 8370</strain>
    </source>
</reference>
<feature type="domain" description="DUF6456" evidence="1">
    <location>
        <begin position="226"/>
        <end position="361"/>
    </location>
</feature>
<dbReference type="Pfam" id="PF20057">
    <property type="entry name" value="DUF6456"/>
    <property type="match status" value="1"/>
</dbReference>
<accession>A0A1X6Y6N8</accession>
<evidence type="ECO:0000313" key="3">
    <source>
        <dbReference type="Proteomes" id="UP000194012"/>
    </source>
</evidence>
<name>A0A1X6Y6N8_9RHOB</name>
<evidence type="ECO:0000259" key="1">
    <source>
        <dbReference type="Pfam" id="PF20057"/>
    </source>
</evidence>
<dbReference type="Proteomes" id="UP000194012">
    <property type="component" value="Unassembled WGS sequence"/>
</dbReference>
<dbReference type="AlphaFoldDB" id="A0A1X6Y6N8"/>
<proteinExistence type="predicted"/>